<evidence type="ECO:0000313" key="3">
    <source>
        <dbReference type="Proteomes" id="UP000887159"/>
    </source>
</evidence>
<feature type="domain" description="Mutator-like transposase" evidence="1">
    <location>
        <begin position="24"/>
        <end position="137"/>
    </location>
</feature>
<protein>
    <recommendedName>
        <fullName evidence="1">Mutator-like transposase domain-containing protein</fullName>
    </recommendedName>
</protein>
<evidence type="ECO:0000259" key="1">
    <source>
        <dbReference type="Pfam" id="PF20700"/>
    </source>
</evidence>
<reference evidence="2" key="1">
    <citation type="submission" date="2020-08" db="EMBL/GenBank/DDBJ databases">
        <title>Multicomponent nature underlies the extraordinary mechanical properties of spider dragline silk.</title>
        <authorList>
            <person name="Kono N."/>
            <person name="Nakamura H."/>
            <person name="Mori M."/>
            <person name="Yoshida Y."/>
            <person name="Ohtoshi R."/>
            <person name="Malay A.D."/>
            <person name="Moran D.A.P."/>
            <person name="Tomita M."/>
            <person name="Numata K."/>
            <person name="Arakawa K."/>
        </authorList>
    </citation>
    <scope>NUCLEOTIDE SEQUENCE</scope>
</reference>
<sequence length="148" mass="17095">MRKYVCCKEYDSWKRRKGSPAYKKWKILHDKECLKKHDGSAGMMENVGIVRIFQNSLSRHSVRYTSYYGNGDSKTFSSITVFHPYGNDILVSKIECLGHVQKIIGTRLRKLKQMISKLSDGKSIGEKGGLFDIMIDFITTYWKCNPTK</sequence>
<dbReference type="AlphaFoldDB" id="A0A8X6T101"/>
<organism evidence="2 3">
    <name type="scientific">Trichonephila clavipes</name>
    <name type="common">Golden silk orbweaver</name>
    <name type="synonym">Nephila clavipes</name>
    <dbReference type="NCBI Taxonomy" id="2585209"/>
    <lineage>
        <taxon>Eukaryota</taxon>
        <taxon>Metazoa</taxon>
        <taxon>Ecdysozoa</taxon>
        <taxon>Arthropoda</taxon>
        <taxon>Chelicerata</taxon>
        <taxon>Arachnida</taxon>
        <taxon>Araneae</taxon>
        <taxon>Araneomorphae</taxon>
        <taxon>Entelegynae</taxon>
        <taxon>Araneoidea</taxon>
        <taxon>Nephilidae</taxon>
        <taxon>Trichonephila</taxon>
    </lineage>
</organism>
<keyword evidence="3" id="KW-1185">Reference proteome</keyword>
<dbReference type="InterPro" id="IPR049012">
    <property type="entry name" value="Mutator_transp_dom"/>
</dbReference>
<dbReference type="Pfam" id="PF20700">
    <property type="entry name" value="Mutator"/>
    <property type="match status" value="1"/>
</dbReference>
<name>A0A8X6T101_TRICX</name>
<gene>
    <name evidence="2" type="primary">AVEN_24881_1</name>
    <name evidence="2" type="ORF">TNCV_3993121</name>
</gene>
<comment type="caution">
    <text evidence="2">The sequence shown here is derived from an EMBL/GenBank/DDBJ whole genome shotgun (WGS) entry which is preliminary data.</text>
</comment>
<proteinExistence type="predicted"/>
<dbReference type="EMBL" id="BMAU01021357">
    <property type="protein sequence ID" value="GFY21268.1"/>
    <property type="molecule type" value="Genomic_DNA"/>
</dbReference>
<evidence type="ECO:0000313" key="2">
    <source>
        <dbReference type="EMBL" id="GFY21268.1"/>
    </source>
</evidence>
<accession>A0A8X6T101</accession>
<dbReference type="Proteomes" id="UP000887159">
    <property type="component" value="Unassembled WGS sequence"/>
</dbReference>